<dbReference type="InterPro" id="IPR050982">
    <property type="entry name" value="Auxin_biosynth/cation_transpt"/>
</dbReference>
<evidence type="ECO:0000256" key="10">
    <source>
        <dbReference type="RuleBase" id="RU361177"/>
    </source>
</evidence>
<keyword evidence="12" id="KW-1185">Reference proteome</keyword>
<dbReference type="Gene3D" id="3.50.50.60">
    <property type="entry name" value="FAD/NAD(P)-binding domain"/>
    <property type="match status" value="1"/>
</dbReference>
<reference evidence="12" key="1">
    <citation type="submission" date="2016-06" db="EMBL/GenBank/DDBJ databases">
        <title>Parallel loss of symbiosis genes in relatives of nitrogen-fixing non-legume Parasponia.</title>
        <authorList>
            <person name="Van Velzen R."/>
            <person name="Holmer R."/>
            <person name="Bu F."/>
            <person name="Rutten L."/>
            <person name="Van Zeijl A."/>
            <person name="Liu W."/>
            <person name="Santuari L."/>
            <person name="Cao Q."/>
            <person name="Sharma T."/>
            <person name="Shen D."/>
            <person name="Roswanjaya Y."/>
            <person name="Wardhani T."/>
            <person name="Kalhor M.S."/>
            <person name="Jansen J."/>
            <person name="Van den Hoogen J."/>
            <person name="Gungor B."/>
            <person name="Hartog M."/>
            <person name="Hontelez J."/>
            <person name="Verver J."/>
            <person name="Yang W.-C."/>
            <person name="Schijlen E."/>
            <person name="Repin R."/>
            <person name="Schilthuizen M."/>
            <person name="Schranz E."/>
            <person name="Heidstra R."/>
            <person name="Miyata K."/>
            <person name="Fedorova E."/>
            <person name="Kohlen W."/>
            <person name="Bisseling T."/>
            <person name="Smit S."/>
            <person name="Geurts R."/>
        </authorList>
    </citation>
    <scope>NUCLEOTIDE SEQUENCE [LARGE SCALE GENOMIC DNA]</scope>
    <source>
        <strain evidence="12">cv. RG33-2</strain>
    </source>
</reference>
<dbReference type="GO" id="GO:0050660">
    <property type="term" value="F:flavin adenine dinucleotide binding"/>
    <property type="evidence" value="ECO:0007669"/>
    <property type="project" value="InterPro"/>
</dbReference>
<dbReference type="EMBL" id="JXTC01000066">
    <property type="protein sequence ID" value="PON92370.1"/>
    <property type="molecule type" value="Genomic_DNA"/>
</dbReference>
<keyword evidence="10" id="KW-0503">Monooxygenase</keyword>
<dbReference type="OrthoDB" id="66881at2759"/>
<evidence type="ECO:0000256" key="9">
    <source>
        <dbReference type="ARBA" id="ARBA00047707"/>
    </source>
</evidence>
<comment type="cofactor">
    <cofactor evidence="1 10">
        <name>FAD</name>
        <dbReference type="ChEBI" id="CHEBI:57692"/>
    </cofactor>
</comment>
<dbReference type="InterPro" id="IPR000960">
    <property type="entry name" value="Flavin_mOase"/>
</dbReference>
<dbReference type="PANTHER" id="PTHR43539:SF9">
    <property type="entry name" value="INDOLE-3-PYRUVATE MONOOXYGENASE YUCCA11-RELATED"/>
    <property type="match status" value="1"/>
</dbReference>
<comment type="pathway">
    <text evidence="2">Plant hormone metabolism; auxin biosynthesis.</text>
</comment>
<dbReference type="EC" id="1.-.-.-" evidence="10"/>
<dbReference type="SUPFAM" id="SSF51905">
    <property type="entry name" value="FAD/NAD(P)-binding domain"/>
    <property type="match status" value="2"/>
</dbReference>
<accession>A0A2P5F3I7</accession>
<dbReference type="Pfam" id="PF00743">
    <property type="entry name" value="FMO-like"/>
    <property type="match status" value="1"/>
</dbReference>
<evidence type="ECO:0000313" key="12">
    <source>
        <dbReference type="Proteomes" id="UP000237000"/>
    </source>
</evidence>
<dbReference type="GO" id="GO:0009851">
    <property type="term" value="P:auxin biosynthetic process"/>
    <property type="evidence" value="ECO:0007669"/>
    <property type="project" value="UniProtKB-KW"/>
</dbReference>
<evidence type="ECO:0000256" key="4">
    <source>
        <dbReference type="ARBA" id="ARBA00022630"/>
    </source>
</evidence>
<evidence type="ECO:0000256" key="8">
    <source>
        <dbReference type="ARBA" id="ARBA00023070"/>
    </source>
</evidence>
<name>A0A2P5F3I7_TREOI</name>
<dbReference type="PRINTS" id="PR00469">
    <property type="entry name" value="PNDRDTASEII"/>
</dbReference>
<sequence length="386" mass="42945">MGEVDVIIVGAGPAGIATSACLNRLKISNIVLEREDCYASLWKKRAYDRLKLHLAKQYCELPHMPFPQDAPTYVPKNDFVRYLDNYVSRFHVSPLLNRNVESAFFDDNIFKWSVVVKNLISDAYEVFFGKFLVVATGENSQGYIPQVDGLDGFGGNVIHSTQYENGNSFSGKNVLVVGCGNSGMEIAFDLSNWGAKTSIVARSPVHLLTENIVKLGMFLLKFLPIKLVDIIVSALGRLTYGDVSEYGIRKPTKGPFFLKVTTGRSPTIDVGSVPKIKSGEIKVFPSITSIVKNNINFEDGDTRYFDAIVFATGFRSTVRNWLKGGEDLFNEQGMPRQKFPNEYWKGKNGLYCAGFSSRGLLGISQDAKNIAQDINFILTQKKEKIN</sequence>
<dbReference type="Proteomes" id="UP000237000">
    <property type="component" value="Unassembled WGS sequence"/>
</dbReference>
<dbReference type="InParanoid" id="A0A2P5F3I7"/>
<dbReference type="STRING" id="63057.A0A2P5F3I7"/>
<dbReference type="PRINTS" id="PR00368">
    <property type="entry name" value="FADPNR"/>
</dbReference>
<keyword evidence="4 10" id="KW-0285">Flavoprotein</keyword>
<comment type="catalytic activity">
    <reaction evidence="9">
        <text>indole-3-pyruvate + NADPH + O2 + H(+) = (indol-3-yl)acetate + CO2 + NADP(+) + H2O</text>
        <dbReference type="Rhea" id="RHEA:34331"/>
        <dbReference type="ChEBI" id="CHEBI:15377"/>
        <dbReference type="ChEBI" id="CHEBI:15378"/>
        <dbReference type="ChEBI" id="CHEBI:15379"/>
        <dbReference type="ChEBI" id="CHEBI:16526"/>
        <dbReference type="ChEBI" id="CHEBI:17640"/>
        <dbReference type="ChEBI" id="CHEBI:30854"/>
        <dbReference type="ChEBI" id="CHEBI:57783"/>
        <dbReference type="ChEBI" id="CHEBI:58349"/>
        <dbReference type="EC" id="1.14.13.168"/>
    </reaction>
</comment>
<evidence type="ECO:0000256" key="7">
    <source>
        <dbReference type="ARBA" id="ARBA00023002"/>
    </source>
</evidence>
<dbReference type="PANTHER" id="PTHR43539">
    <property type="entry name" value="FLAVIN-BINDING MONOOXYGENASE-LIKE PROTEIN (AFU_ORTHOLOGUE AFUA_4G09220)"/>
    <property type="match status" value="1"/>
</dbReference>
<evidence type="ECO:0000256" key="3">
    <source>
        <dbReference type="ARBA" id="ARBA00009183"/>
    </source>
</evidence>
<organism evidence="11 12">
    <name type="scientific">Trema orientale</name>
    <name type="common">Charcoal tree</name>
    <name type="synonym">Celtis orientalis</name>
    <dbReference type="NCBI Taxonomy" id="63057"/>
    <lineage>
        <taxon>Eukaryota</taxon>
        <taxon>Viridiplantae</taxon>
        <taxon>Streptophyta</taxon>
        <taxon>Embryophyta</taxon>
        <taxon>Tracheophyta</taxon>
        <taxon>Spermatophyta</taxon>
        <taxon>Magnoliopsida</taxon>
        <taxon>eudicotyledons</taxon>
        <taxon>Gunneridae</taxon>
        <taxon>Pentapetalae</taxon>
        <taxon>rosids</taxon>
        <taxon>fabids</taxon>
        <taxon>Rosales</taxon>
        <taxon>Cannabaceae</taxon>
        <taxon>Trema</taxon>
    </lineage>
</organism>
<evidence type="ECO:0000256" key="6">
    <source>
        <dbReference type="ARBA" id="ARBA00022857"/>
    </source>
</evidence>
<dbReference type="PIRSF" id="PIRSF000332">
    <property type="entry name" value="FMO"/>
    <property type="match status" value="1"/>
</dbReference>
<keyword evidence="6" id="KW-0521">NADP</keyword>
<keyword evidence="8" id="KW-0073">Auxin biosynthesis</keyword>
<dbReference type="InterPro" id="IPR036188">
    <property type="entry name" value="FAD/NAD-bd_sf"/>
</dbReference>
<comment type="similarity">
    <text evidence="3 10">Belongs to the FMO family.</text>
</comment>
<dbReference type="AlphaFoldDB" id="A0A2P5F3I7"/>
<gene>
    <name evidence="11" type="ORF">TorRG33x02_118750</name>
</gene>
<evidence type="ECO:0000256" key="2">
    <source>
        <dbReference type="ARBA" id="ARBA00004814"/>
    </source>
</evidence>
<proteinExistence type="inferred from homology"/>
<protein>
    <recommendedName>
        <fullName evidence="10">Flavin-containing monooxygenase</fullName>
        <ecNumber evidence="10">1.-.-.-</ecNumber>
    </recommendedName>
</protein>
<dbReference type="GO" id="GO:0004499">
    <property type="term" value="F:N,N-dimethylaniline monooxygenase activity"/>
    <property type="evidence" value="ECO:0007669"/>
    <property type="project" value="InterPro"/>
</dbReference>
<evidence type="ECO:0000256" key="1">
    <source>
        <dbReference type="ARBA" id="ARBA00001974"/>
    </source>
</evidence>
<comment type="caution">
    <text evidence="11">The sequence shown here is derived from an EMBL/GenBank/DDBJ whole genome shotgun (WGS) entry which is preliminary data.</text>
</comment>
<keyword evidence="5 10" id="KW-0274">FAD</keyword>
<dbReference type="InterPro" id="IPR020946">
    <property type="entry name" value="Flavin_mOase-like"/>
</dbReference>
<dbReference type="GO" id="GO:0050661">
    <property type="term" value="F:NADP binding"/>
    <property type="evidence" value="ECO:0007669"/>
    <property type="project" value="InterPro"/>
</dbReference>
<dbReference type="GO" id="GO:0103075">
    <property type="term" value="F:indole-3-pyruvate monooxygenase activity"/>
    <property type="evidence" value="ECO:0007669"/>
    <property type="project" value="UniProtKB-EC"/>
</dbReference>
<keyword evidence="7 10" id="KW-0560">Oxidoreductase</keyword>
<evidence type="ECO:0000256" key="5">
    <source>
        <dbReference type="ARBA" id="ARBA00022827"/>
    </source>
</evidence>
<evidence type="ECO:0000313" key="11">
    <source>
        <dbReference type="EMBL" id="PON92370.1"/>
    </source>
</evidence>